<dbReference type="PROSITE" id="PS51257">
    <property type="entry name" value="PROKAR_LIPOPROTEIN"/>
    <property type="match status" value="1"/>
</dbReference>
<dbReference type="EMBL" id="QRHP01000008">
    <property type="protein sequence ID" value="RHF84205.1"/>
    <property type="molecule type" value="Genomic_DNA"/>
</dbReference>
<reference evidence="3 4" key="1">
    <citation type="submission" date="2018-08" db="EMBL/GenBank/DDBJ databases">
        <title>A genome reference for cultivated species of the human gut microbiota.</title>
        <authorList>
            <person name="Zou Y."/>
            <person name="Xue W."/>
            <person name="Luo G."/>
        </authorList>
    </citation>
    <scope>NUCLEOTIDE SEQUENCE [LARGE SCALE GENOMIC DNA]</scope>
    <source>
        <strain evidence="3 4">AM23-23AC</strain>
    </source>
</reference>
<dbReference type="Pfam" id="PF14262">
    <property type="entry name" value="Cthe_2159"/>
    <property type="match status" value="1"/>
</dbReference>
<organism evidence="3 4">
    <name type="scientific">Roseburia inulinivorans</name>
    <dbReference type="NCBI Taxonomy" id="360807"/>
    <lineage>
        <taxon>Bacteria</taxon>
        <taxon>Bacillati</taxon>
        <taxon>Bacillota</taxon>
        <taxon>Clostridia</taxon>
        <taxon>Lachnospirales</taxon>
        <taxon>Lachnospiraceae</taxon>
        <taxon>Roseburia</taxon>
    </lineage>
</organism>
<comment type="caution">
    <text evidence="3">The sequence shown here is derived from an EMBL/GenBank/DDBJ whole genome shotgun (WGS) entry which is preliminary data.</text>
</comment>
<evidence type="ECO:0000313" key="3">
    <source>
        <dbReference type="EMBL" id="RHF84205.1"/>
    </source>
</evidence>
<proteinExistence type="predicted"/>
<accession>A0A414QTT7</accession>
<name>A0A414QTT7_9FIRM</name>
<evidence type="ECO:0000313" key="4">
    <source>
        <dbReference type="Proteomes" id="UP000283701"/>
    </source>
</evidence>
<feature type="signal peptide" evidence="2">
    <location>
        <begin position="1"/>
        <end position="25"/>
    </location>
</feature>
<gene>
    <name evidence="3" type="ORF">DW654_08590</name>
</gene>
<feature type="region of interest" description="Disordered" evidence="1">
    <location>
        <begin position="310"/>
        <end position="348"/>
    </location>
</feature>
<feature type="chain" id="PRO_5039281624" evidence="2">
    <location>
        <begin position="26"/>
        <end position="612"/>
    </location>
</feature>
<feature type="compositionally biased region" description="Polar residues" evidence="1">
    <location>
        <begin position="332"/>
        <end position="345"/>
    </location>
</feature>
<dbReference type="InterPro" id="IPR025584">
    <property type="entry name" value="Cthe_2159"/>
</dbReference>
<evidence type="ECO:0000256" key="2">
    <source>
        <dbReference type="SAM" id="SignalP"/>
    </source>
</evidence>
<sequence length="612" mass="63202">MSMSYRRKKLLALFCATALSMTAVAGCTGAKSSTGNVVSSETEVNAEETVAQSETGTFSSTDMFTERDLAGTYEESGAVYVTLSDDGITGETAGVAINGQTMTITAEGTYIFSGTLSEGQIVVDADNAKVQIVFDNVDITCASSAAVYVKSAEKVFVTLAEGSQNTLRNTDEYVAIDDNNIDAVIFAKSDLTLNGTGSLTIVSAEGHGIVSKDDLKITGGTYDITAAGHALSGKDSVRIADGTFILTAEKDGIHAENADDEEKGYIYIADGDFAITSDGDGMDASNIVQIEDGTFDITAGGGAANSLKTHESDMPGGGMSQNIERPDGENMPQDTTTDESGTSTKGIKAGGGMYLNGGTYQIDSADDSIHSNANITIADGTYTLATGDDGVHADDALTVNGGTITVTESYEGLEGLTVTINDGTIDITARDDGINTAGGTDQSGFGTFGDHFKGMDSADDETEETTDNEMWMELNGGYIHILAGGDGVDSNGDLTINGGEIYIDGPSDNGNSAIDYGDRSSAYVNGGTLVAIGSSGMAEVMSDSSKQKVLMVKLGEQMEAGNVVLTDSEGNVIVSYTALKTYDCVIISTAEVESGATYTLATSGTTTEVTAE</sequence>
<dbReference type="AlphaFoldDB" id="A0A414QTT7"/>
<keyword evidence="2" id="KW-0732">Signal</keyword>
<dbReference type="Proteomes" id="UP000283701">
    <property type="component" value="Unassembled WGS sequence"/>
</dbReference>
<protein>
    <submittedName>
        <fullName evidence="3">Carbohydrate-binding domain-containing protein</fullName>
    </submittedName>
</protein>
<evidence type="ECO:0000256" key="1">
    <source>
        <dbReference type="SAM" id="MobiDB-lite"/>
    </source>
</evidence>